<gene>
    <name evidence="8" type="ORF">E6C76_07950</name>
</gene>
<keyword evidence="3" id="KW-1003">Cell membrane</keyword>
<name>A0A4S4AZB7_9RHOO</name>
<dbReference type="AlphaFoldDB" id="A0A4S4AZB7"/>
<keyword evidence="4 7" id="KW-0812">Transmembrane</keyword>
<dbReference type="PANTHER" id="PTHR34584:SF1">
    <property type="entry name" value="NA(+)_H(+) ANTIPORTER SUBUNIT E1"/>
    <property type="match status" value="1"/>
</dbReference>
<evidence type="ECO:0000313" key="8">
    <source>
        <dbReference type="EMBL" id="THF65508.1"/>
    </source>
</evidence>
<protein>
    <submittedName>
        <fullName evidence="8">Cation:proton antiporter</fullName>
    </submittedName>
</protein>
<evidence type="ECO:0000256" key="6">
    <source>
        <dbReference type="ARBA" id="ARBA00023136"/>
    </source>
</evidence>
<accession>A0A4S4AZB7</accession>
<evidence type="ECO:0000256" key="1">
    <source>
        <dbReference type="ARBA" id="ARBA00004651"/>
    </source>
</evidence>
<feature type="transmembrane region" description="Helical" evidence="7">
    <location>
        <begin position="6"/>
        <end position="35"/>
    </location>
</feature>
<keyword evidence="9" id="KW-1185">Reference proteome</keyword>
<evidence type="ECO:0000313" key="9">
    <source>
        <dbReference type="Proteomes" id="UP000308430"/>
    </source>
</evidence>
<dbReference type="RefSeq" id="WP_136347713.1">
    <property type="nucleotide sequence ID" value="NZ_SSOC01000003.1"/>
</dbReference>
<keyword evidence="6 7" id="KW-0472">Membrane</keyword>
<comment type="subcellular location">
    <subcellularLocation>
        <location evidence="1">Cell membrane</location>
        <topology evidence="1">Multi-pass membrane protein</topology>
    </subcellularLocation>
</comment>
<keyword evidence="5 7" id="KW-1133">Transmembrane helix</keyword>
<dbReference type="GO" id="GO:0005886">
    <property type="term" value="C:plasma membrane"/>
    <property type="evidence" value="ECO:0007669"/>
    <property type="project" value="UniProtKB-SubCell"/>
</dbReference>
<dbReference type="Proteomes" id="UP000308430">
    <property type="component" value="Unassembled WGS sequence"/>
</dbReference>
<dbReference type="OrthoDB" id="9807187at2"/>
<evidence type="ECO:0000256" key="2">
    <source>
        <dbReference type="ARBA" id="ARBA00006228"/>
    </source>
</evidence>
<sequence length="158" mass="17022">MLGVHVLLAVGLAAFADALSPMGVAVAFALVFVLMKLSARLFGMRGYVLRVELGLRFAVWFVLEVLRASLDVARHVLAGKVAISPAVVAVPLIRREDWVVTLLSILLNLTPGTLVLHYAEDEGVLYIHVLDTDSAAAVTDGVRRIEARLLAWLGAGRL</sequence>
<comment type="similarity">
    <text evidence="2">Belongs to the CPA3 antiporters (TC 2.A.63) subunit E family.</text>
</comment>
<dbReference type="GO" id="GO:0008324">
    <property type="term" value="F:monoatomic cation transmembrane transporter activity"/>
    <property type="evidence" value="ECO:0007669"/>
    <property type="project" value="InterPro"/>
</dbReference>
<dbReference type="EMBL" id="SSOC01000003">
    <property type="protein sequence ID" value="THF65508.1"/>
    <property type="molecule type" value="Genomic_DNA"/>
</dbReference>
<evidence type="ECO:0000256" key="5">
    <source>
        <dbReference type="ARBA" id="ARBA00022989"/>
    </source>
</evidence>
<dbReference type="InterPro" id="IPR002758">
    <property type="entry name" value="Cation_antiport_E"/>
</dbReference>
<evidence type="ECO:0000256" key="7">
    <source>
        <dbReference type="SAM" id="Phobius"/>
    </source>
</evidence>
<comment type="caution">
    <text evidence="8">The sequence shown here is derived from an EMBL/GenBank/DDBJ whole genome shotgun (WGS) entry which is preliminary data.</text>
</comment>
<evidence type="ECO:0000256" key="4">
    <source>
        <dbReference type="ARBA" id="ARBA00022692"/>
    </source>
</evidence>
<proteinExistence type="inferred from homology"/>
<dbReference type="Pfam" id="PF01899">
    <property type="entry name" value="MNHE"/>
    <property type="match status" value="1"/>
</dbReference>
<evidence type="ECO:0000256" key="3">
    <source>
        <dbReference type="ARBA" id="ARBA00022475"/>
    </source>
</evidence>
<reference evidence="8 9" key="1">
    <citation type="submission" date="2019-04" db="EMBL/GenBank/DDBJ databases">
        <title>Azoarcus nasutitermitis sp. nov. isolated from termite nest.</title>
        <authorList>
            <person name="Lin S.-Y."/>
            <person name="Hameed A."/>
            <person name="Hsu Y.-H."/>
            <person name="Young C.-C."/>
        </authorList>
    </citation>
    <scope>NUCLEOTIDE SEQUENCE [LARGE SCALE GENOMIC DNA]</scope>
    <source>
        <strain evidence="8 9">CC-YHH838</strain>
    </source>
</reference>
<organism evidence="8 9">
    <name type="scientific">Pseudothauera nasutitermitis</name>
    <dbReference type="NCBI Taxonomy" id="2565930"/>
    <lineage>
        <taxon>Bacteria</taxon>
        <taxon>Pseudomonadati</taxon>
        <taxon>Pseudomonadota</taxon>
        <taxon>Betaproteobacteria</taxon>
        <taxon>Rhodocyclales</taxon>
        <taxon>Zoogloeaceae</taxon>
        <taxon>Pseudothauera</taxon>
    </lineage>
</organism>
<dbReference type="PANTHER" id="PTHR34584">
    <property type="entry name" value="NA(+)/H(+) ANTIPORTER SUBUNIT E1"/>
    <property type="match status" value="1"/>
</dbReference>